<gene>
    <name evidence="8" type="ORF">GCM10009001_21040</name>
</gene>
<feature type="transmembrane region" description="Helical" evidence="7">
    <location>
        <begin position="286"/>
        <end position="306"/>
    </location>
</feature>
<evidence type="ECO:0000256" key="5">
    <source>
        <dbReference type="ARBA" id="ARBA00022989"/>
    </source>
</evidence>
<organism evidence="8 9">
    <name type="scientific">Virgibacillus siamensis</name>
    <dbReference type="NCBI Taxonomy" id="480071"/>
    <lineage>
        <taxon>Bacteria</taxon>
        <taxon>Bacillati</taxon>
        <taxon>Bacillota</taxon>
        <taxon>Bacilli</taxon>
        <taxon>Bacillales</taxon>
        <taxon>Bacillaceae</taxon>
        <taxon>Virgibacillus</taxon>
    </lineage>
</organism>
<comment type="caution">
    <text evidence="8">The sequence shown here is derived from an EMBL/GenBank/DDBJ whole genome shotgun (WGS) entry which is preliminary data.</text>
</comment>
<evidence type="ECO:0000256" key="2">
    <source>
        <dbReference type="ARBA" id="ARBA00007977"/>
    </source>
</evidence>
<protein>
    <submittedName>
        <fullName evidence="8">YeiH family protein</fullName>
    </submittedName>
</protein>
<name>A0ABP3RAG9_9BACI</name>
<comment type="similarity">
    <text evidence="2">Belongs to the UPF0324 family.</text>
</comment>
<dbReference type="Proteomes" id="UP001500866">
    <property type="component" value="Unassembled WGS sequence"/>
</dbReference>
<keyword evidence="6 7" id="KW-0472">Membrane</keyword>
<dbReference type="PANTHER" id="PTHR30106">
    <property type="entry name" value="INNER MEMBRANE PROTEIN YEIH-RELATED"/>
    <property type="match status" value="1"/>
</dbReference>
<evidence type="ECO:0000256" key="7">
    <source>
        <dbReference type="SAM" id="Phobius"/>
    </source>
</evidence>
<evidence type="ECO:0000256" key="6">
    <source>
        <dbReference type="ARBA" id="ARBA00023136"/>
    </source>
</evidence>
<keyword evidence="4 7" id="KW-0812">Transmembrane</keyword>
<comment type="subcellular location">
    <subcellularLocation>
        <location evidence="1">Cell membrane</location>
        <topology evidence="1">Multi-pass membrane protein</topology>
    </subcellularLocation>
</comment>
<keyword evidence="3" id="KW-1003">Cell membrane</keyword>
<evidence type="ECO:0000313" key="9">
    <source>
        <dbReference type="Proteomes" id="UP001500866"/>
    </source>
</evidence>
<dbReference type="RefSeq" id="WP_343812814.1">
    <property type="nucleotide sequence ID" value="NZ_BAAADS010000015.1"/>
</dbReference>
<dbReference type="Pfam" id="PF03601">
    <property type="entry name" value="Cons_hypoth698"/>
    <property type="match status" value="1"/>
</dbReference>
<evidence type="ECO:0000256" key="1">
    <source>
        <dbReference type="ARBA" id="ARBA00004651"/>
    </source>
</evidence>
<evidence type="ECO:0000256" key="3">
    <source>
        <dbReference type="ARBA" id="ARBA00022475"/>
    </source>
</evidence>
<proteinExistence type="inferred from homology"/>
<feature type="transmembrane region" description="Helical" evidence="7">
    <location>
        <begin position="156"/>
        <end position="176"/>
    </location>
</feature>
<reference evidence="9" key="1">
    <citation type="journal article" date="2019" name="Int. J. Syst. Evol. Microbiol.">
        <title>The Global Catalogue of Microorganisms (GCM) 10K type strain sequencing project: providing services to taxonomists for standard genome sequencing and annotation.</title>
        <authorList>
            <consortium name="The Broad Institute Genomics Platform"/>
            <consortium name="The Broad Institute Genome Sequencing Center for Infectious Disease"/>
            <person name="Wu L."/>
            <person name="Ma J."/>
        </authorList>
    </citation>
    <scope>NUCLEOTIDE SEQUENCE [LARGE SCALE GENOMIC DNA]</scope>
    <source>
        <strain evidence="9">JCM 15395</strain>
    </source>
</reference>
<accession>A0ABP3RAG9</accession>
<dbReference type="InterPro" id="IPR018383">
    <property type="entry name" value="UPF0324_pro"/>
</dbReference>
<evidence type="ECO:0000313" key="8">
    <source>
        <dbReference type="EMBL" id="GAA0603769.1"/>
    </source>
</evidence>
<sequence>MTDTQGKSPFTGKWLGGIAFTFLIALLGYLLAMVPGFDRVGQLACAIIIAIVYRQFFGYPEAIRAGIGFSSKRLLRAAIILYGLKLNIDVVLNDGLGLLVRDAGVILFAILLTVWLAKVFKANDTISMLLGVGTGVCGAAAIAAVAPIIKAKDEDTAIGVGIIALMGTVFAIGYTIIRPILPMTPVEYGTWAGSSLHEVAHVALAAAPGGEDALAIALLAKLGRVFLLVPLCFILIYFMKRKNKSAEQPETKIEFPWFLVGFIILSILGSYVFGHSIPVSDGVMNVVFGITNWLLTAAMVGLGLNVSLRDLRTKALKPLIAMLITSVCLSVIVYFIV</sequence>
<feature type="transmembrane region" description="Helical" evidence="7">
    <location>
        <begin position="12"/>
        <end position="34"/>
    </location>
</feature>
<feature type="transmembrane region" description="Helical" evidence="7">
    <location>
        <begin position="98"/>
        <end position="117"/>
    </location>
</feature>
<keyword evidence="9" id="KW-1185">Reference proteome</keyword>
<dbReference type="PANTHER" id="PTHR30106:SF2">
    <property type="entry name" value="UPF0324 INNER MEMBRANE PROTEIN YEIH"/>
    <property type="match status" value="1"/>
</dbReference>
<dbReference type="EMBL" id="BAAADS010000015">
    <property type="protein sequence ID" value="GAA0603769.1"/>
    <property type="molecule type" value="Genomic_DNA"/>
</dbReference>
<keyword evidence="5 7" id="KW-1133">Transmembrane helix</keyword>
<feature type="transmembrane region" description="Helical" evidence="7">
    <location>
        <begin position="213"/>
        <end position="237"/>
    </location>
</feature>
<feature type="transmembrane region" description="Helical" evidence="7">
    <location>
        <begin position="318"/>
        <end position="336"/>
    </location>
</feature>
<evidence type="ECO:0000256" key="4">
    <source>
        <dbReference type="ARBA" id="ARBA00022692"/>
    </source>
</evidence>
<feature type="transmembrane region" description="Helical" evidence="7">
    <location>
        <begin position="129"/>
        <end position="150"/>
    </location>
</feature>
<feature type="transmembrane region" description="Helical" evidence="7">
    <location>
        <begin position="257"/>
        <end position="274"/>
    </location>
</feature>